<evidence type="ECO:0000313" key="4">
    <source>
        <dbReference type="Proteomes" id="UP000244338"/>
    </source>
</evidence>
<dbReference type="InterPro" id="IPR001453">
    <property type="entry name" value="MoaB/Mog_dom"/>
</dbReference>
<dbReference type="PIRSF" id="PIRSF006728">
    <property type="entry name" value="CinA"/>
    <property type="match status" value="1"/>
</dbReference>
<dbReference type="NCBIfam" id="TIGR00199">
    <property type="entry name" value="PncC_domain"/>
    <property type="match status" value="1"/>
</dbReference>
<name>A0A2R6XZP9_9BACL</name>
<dbReference type="SMART" id="SM00852">
    <property type="entry name" value="MoCF_biosynth"/>
    <property type="match status" value="1"/>
</dbReference>
<dbReference type="InterPro" id="IPR050101">
    <property type="entry name" value="CinA"/>
</dbReference>
<comment type="caution">
    <text evidence="3">The sequence shown here is derived from an EMBL/GenBank/DDBJ whole genome shotgun (WGS) entry which is preliminary data.</text>
</comment>
<feature type="domain" description="MoaB/Mog" evidence="2">
    <location>
        <begin position="4"/>
        <end position="171"/>
    </location>
</feature>
<dbReference type="Pfam" id="PF18146">
    <property type="entry name" value="CinA_KH"/>
    <property type="match status" value="1"/>
</dbReference>
<evidence type="ECO:0000256" key="1">
    <source>
        <dbReference type="HAMAP-Rule" id="MF_00226"/>
    </source>
</evidence>
<accession>A0A2R6XZP9</accession>
<dbReference type="Pfam" id="PF02464">
    <property type="entry name" value="CinA"/>
    <property type="match status" value="1"/>
</dbReference>
<dbReference type="SUPFAM" id="SSF142433">
    <property type="entry name" value="CinA-like"/>
    <property type="match status" value="1"/>
</dbReference>
<dbReference type="AlphaFoldDB" id="A0A2R6XZP9"/>
<dbReference type="Gene3D" id="3.30.70.2860">
    <property type="match status" value="1"/>
</dbReference>
<dbReference type="Gene3D" id="3.40.980.10">
    <property type="entry name" value="MoaB/Mog-like domain"/>
    <property type="match status" value="1"/>
</dbReference>
<reference evidence="4" key="1">
    <citation type="journal article" date="2018" name="Sci. Rep.">
        <title>Lignite coal burning seam in the remote Altai Mountains harbors a hydrogen-driven thermophilic microbial community.</title>
        <authorList>
            <person name="Kadnikov V.V."/>
            <person name="Mardanov A.V."/>
            <person name="Ivasenko D.A."/>
            <person name="Antsiferov D.V."/>
            <person name="Beletsky A.V."/>
            <person name="Karnachuk O.V."/>
            <person name="Ravin N.V."/>
        </authorList>
    </citation>
    <scope>NUCLEOTIDE SEQUENCE [LARGE SCALE GENOMIC DNA]</scope>
</reference>
<dbReference type="Pfam" id="PF00994">
    <property type="entry name" value="MoCF_biosynth"/>
    <property type="match status" value="1"/>
</dbReference>
<dbReference type="Gene3D" id="3.90.950.20">
    <property type="entry name" value="CinA-like"/>
    <property type="match status" value="1"/>
</dbReference>
<dbReference type="SUPFAM" id="SSF53218">
    <property type="entry name" value="Molybdenum cofactor biosynthesis proteins"/>
    <property type="match status" value="1"/>
</dbReference>
<dbReference type="Proteomes" id="UP000244338">
    <property type="component" value="Unassembled WGS sequence"/>
</dbReference>
<protein>
    <recommendedName>
        <fullName evidence="1">Putative competence-damage inducible protein</fullName>
    </recommendedName>
</protein>
<dbReference type="InterPro" id="IPR036425">
    <property type="entry name" value="MoaB/Mog-like_dom_sf"/>
</dbReference>
<comment type="similarity">
    <text evidence="1">Belongs to the CinA family.</text>
</comment>
<dbReference type="CDD" id="cd00885">
    <property type="entry name" value="cinA"/>
    <property type="match status" value="1"/>
</dbReference>
<dbReference type="PANTHER" id="PTHR13939">
    <property type="entry name" value="NICOTINAMIDE-NUCLEOTIDE AMIDOHYDROLASE PNCC"/>
    <property type="match status" value="1"/>
</dbReference>
<dbReference type="InterPro" id="IPR036653">
    <property type="entry name" value="CinA-like_C"/>
</dbReference>
<dbReference type="InterPro" id="IPR008135">
    <property type="entry name" value="Competence-induced_CinA"/>
</dbReference>
<dbReference type="EMBL" id="PEBX01000061">
    <property type="protein sequence ID" value="PTQ55904.1"/>
    <property type="molecule type" value="Genomic_DNA"/>
</dbReference>
<dbReference type="NCBIfam" id="TIGR00177">
    <property type="entry name" value="molyb_syn"/>
    <property type="match status" value="1"/>
</dbReference>
<gene>
    <name evidence="1" type="primary">cinA</name>
    <name evidence="3" type="ORF">BSOLF_1131</name>
</gene>
<sequence length="416" mass="45807">MKTEIISVGTELLVGQITNTNAQYLSRRLNDLGLDVYYQTTVGDNLNRLIDALKAAAARVDVILLSGGLGPTEDDLTREAVCRFADRPLVRDKVAEASVRAFFERLDRPMTDNNLRQAERPEGAHPLPNDIGLAIGWVLELPDGKIVMALPGPPRELQTMFERYGRPYLKARLPETKPLFSRYLHFAGIGESQLATRLEPFIQEQDDPTIALYASVGEVMVRLSTRAENEREAQIKLQPLMDAVIRLAPDFYYGEGESLTLSQILIDTLIRRGETLALVESCTGGLIADTLIGVPGASAVLRLGVIPYQTIMKAKVLGLDAEKLAEHGAVSTWTAERMAEAGRTLALSNWAVATTCVAGPTTQDGQPVGRAYIGLAHESGVYVHEHTVSGDRQTIRERIMRLALFELWQAILQTHQ</sequence>
<organism evidence="3 4">
    <name type="scientific">Candidatus Carbonibacillus altaicus</name>
    <dbReference type="NCBI Taxonomy" id="2163959"/>
    <lineage>
        <taxon>Bacteria</taxon>
        <taxon>Bacillati</taxon>
        <taxon>Bacillota</taxon>
        <taxon>Bacilli</taxon>
        <taxon>Bacillales</taxon>
        <taxon>Candidatus Carbonibacillus</taxon>
    </lineage>
</organism>
<dbReference type="NCBIfam" id="NF001813">
    <property type="entry name" value="PRK00549.1"/>
    <property type="match status" value="1"/>
</dbReference>
<evidence type="ECO:0000259" key="2">
    <source>
        <dbReference type="SMART" id="SM00852"/>
    </source>
</evidence>
<proteinExistence type="inferred from homology"/>
<dbReference type="PANTHER" id="PTHR13939:SF0">
    <property type="entry name" value="NMN AMIDOHYDROLASE-LIKE PROTEIN YFAY"/>
    <property type="match status" value="1"/>
</dbReference>
<dbReference type="InterPro" id="IPR008136">
    <property type="entry name" value="CinA_C"/>
</dbReference>
<evidence type="ECO:0000313" key="3">
    <source>
        <dbReference type="EMBL" id="PTQ55904.1"/>
    </source>
</evidence>
<dbReference type="InterPro" id="IPR041424">
    <property type="entry name" value="CinA_KH"/>
</dbReference>
<dbReference type="HAMAP" id="MF_00226_B">
    <property type="entry name" value="CinA_B"/>
    <property type="match status" value="1"/>
</dbReference>
<dbReference type="NCBIfam" id="TIGR00200">
    <property type="entry name" value="cinA_nterm"/>
    <property type="match status" value="1"/>
</dbReference>